<reference evidence="2 3" key="1">
    <citation type="submission" date="2018-01" db="EMBL/GenBank/DDBJ databases">
        <title>Genome characterization of the sugarcane-associated fungus Trichoderma ghanense CCMA-1212 and their application in lignocelulose bioconversion.</title>
        <authorList>
            <person name="Steindorff A.S."/>
            <person name="Mendes T.D."/>
            <person name="Vilela E.S.D."/>
            <person name="Rodrigues D.S."/>
            <person name="Formighieri E.F."/>
            <person name="Melo I.S."/>
            <person name="Favaro L.C.L."/>
        </authorList>
    </citation>
    <scope>NUCLEOTIDE SEQUENCE [LARGE SCALE GENOMIC DNA]</scope>
    <source>
        <strain evidence="2 3">CCMA-1212</strain>
    </source>
</reference>
<comment type="caution">
    <text evidence="2">The sequence shown here is derived from an EMBL/GenBank/DDBJ whole genome shotgun (WGS) entry which is preliminary data.</text>
</comment>
<organism evidence="2 3">
    <name type="scientific">Trichoderma ghanense</name>
    <dbReference type="NCBI Taxonomy" id="65468"/>
    <lineage>
        <taxon>Eukaryota</taxon>
        <taxon>Fungi</taxon>
        <taxon>Dikarya</taxon>
        <taxon>Ascomycota</taxon>
        <taxon>Pezizomycotina</taxon>
        <taxon>Sordariomycetes</taxon>
        <taxon>Hypocreomycetidae</taxon>
        <taxon>Hypocreales</taxon>
        <taxon>Hypocreaceae</taxon>
        <taxon>Trichoderma</taxon>
    </lineage>
</organism>
<feature type="region of interest" description="Disordered" evidence="1">
    <location>
        <begin position="101"/>
        <end position="137"/>
    </location>
</feature>
<proteinExistence type="predicted"/>
<evidence type="ECO:0000313" key="3">
    <source>
        <dbReference type="Proteomes" id="UP001642720"/>
    </source>
</evidence>
<protein>
    <submittedName>
        <fullName evidence="2">Uncharacterized protein</fullName>
    </submittedName>
</protein>
<name>A0ABY2HB23_9HYPO</name>
<accession>A0ABY2HB23</accession>
<dbReference type="Proteomes" id="UP001642720">
    <property type="component" value="Unassembled WGS sequence"/>
</dbReference>
<dbReference type="GeneID" id="300574783"/>
<evidence type="ECO:0000313" key="2">
    <source>
        <dbReference type="EMBL" id="TFB04859.1"/>
    </source>
</evidence>
<sequence>MFTTSLRIRDADKPSPSYSKHRVAVLGRWVAAIVSPTPNSFLVGFASRPASPVQKGVPSASSTQKYGDPELFARVGNYIQCPPVGRRVLVDEVAAGSRHAFGEEAAAAPNYRPMQLRPRLRDGTGGNMSTRAANSRS</sequence>
<keyword evidence="3" id="KW-1185">Reference proteome</keyword>
<gene>
    <name evidence="2" type="ORF">CCMA1212_002967</name>
</gene>
<dbReference type="RefSeq" id="XP_073561060.1">
    <property type="nucleotide sequence ID" value="XM_073700333.1"/>
</dbReference>
<feature type="compositionally biased region" description="Polar residues" evidence="1">
    <location>
        <begin position="127"/>
        <end position="137"/>
    </location>
</feature>
<dbReference type="EMBL" id="PPTA01000003">
    <property type="protein sequence ID" value="TFB04859.1"/>
    <property type="molecule type" value="Genomic_DNA"/>
</dbReference>
<evidence type="ECO:0000256" key="1">
    <source>
        <dbReference type="SAM" id="MobiDB-lite"/>
    </source>
</evidence>